<dbReference type="Proteomes" id="UP001597286">
    <property type="component" value="Unassembled WGS sequence"/>
</dbReference>
<evidence type="ECO:0000256" key="2">
    <source>
        <dbReference type="SAM" id="SignalP"/>
    </source>
</evidence>
<keyword evidence="4" id="KW-1185">Reference proteome</keyword>
<proteinExistence type="predicted"/>
<dbReference type="EMBL" id="JBHUFB010000020">
    <property type="protein sequence ID" value="MFD1815128.1"/>
    <property type="molecule type" value="Genomic_DNA"/>
</dbReference>
<keyword evidence="2" id="KW-0732">Signal</keyword>
<evidence type="ECO:0000313" key="3">
    <source>
        <dbReference type="EMBL" id="MFD1815128.1"/>
    </source>
</evidence>
<accession>A0ABW4PAJ7</accession>
<feature type="signal peptide" evidence="2">
    <location>
        <begin position="1"/>
        <end position="23"/>
    </location>
</feature>
<reference evidence="4" key="1">
    <citation type="journal article" date="2019" name="Int. J. Syst. Evol. Microbiol.">
        <title>The Global Catalogue of Microorganisms (GCM) 10K type strain sequencing project: providing services to taxonomists for standard genome sequencing and annotation.</title>
        <authorList>
            <consortium name="The Broad Institute Genomics Platform"/>
            <consortium name="The Broad Institute Genome Sequencing Center for Infectious Disease"/>
            <person name="Wu L."/>
            <person name="Ma J."/>
        </authorList>
    </citation>
    <scope>NUCLEOTIDE SEQUENCE [LARGE SCALE GENOMIC DNA]</scope>
    <source>
        <strain evidence="4">DT72</strain>
    </source>
</reference>
<evidence type="ECO:0000313" key="4">
    <source>
        <dbReference type="Proteomes" id="UP001597286"/>
    </source>
</evidence>
<comment type="caution">
    <text evidence="3">The sequence shown here is derived from an EMBL/GenBank/DDBJ whole genome shotgun (WGS) entry which is preliminary data.</text>
</comment>
<organism evidence="3 4">
    <name type="scientific">Rhodococcus gannanensis</name>
    <dbReference type="NCBI Taxonomy" id="1960308"/>
    <lineage>
        <taxon>Bacteria</taxon>
        <taxon>Bacillati</taxon>
        <taxon>Actinomycetota</taxon>
        <taxon>Actinomycetes</taxon>
        <taxon>Mycobacteriales</taxon>
        <taxon>Nocardiaceae</taxon>
        <taxon>Rhodococcus</taxon>
    </lineage>
</organism>
<sequence length="261" mass="27582">MSTHLPIRRLFATALLATAVAAAATGCGDDTSGTAQSAESAPVAELSASSSPAEKLEAAVTRTLTAGPIRVSTTAGGMTTESQLDYTQRVTYTEMGDESSPVQGVLMRGNVVFVLPGQGAEGAKPGTWYRVSDSNGMSGMLDKTFDSDFVKKLVLSSKEIVDSGREDVAGTSTTHFVVTPDPEVMIDLALEALPEEMKSSGVDLRAAMRPQVPTAVHYWIADDGYLVKEDDGTQVKTYHSFGEPLDLPEFDEDTVEVLPGA</sequence>
<dbReference type="Gene3D" id="2.50.20.20">
    <property type="match status" value="1"/>
</dbReference>
<protein>
    <recommendedName>
        <fullName evidence="5">LppX_LprAFG lipoprotein</fullName>
    </recommendedName>
</protein>
<feature type="region of interest" description="Disordered" evidence="1">
    <location>
        <begin position="27"/>
        <end position="52"/>
    </location>
</feature>
<feature type="chain" id="PRO_5047305498" description="LppX_LprAFG lipoprotein" evidence="2">
    <location>
        <begin position="24"/>
        <end position="261"/>
    </location>
</feature>
<name>A0ABW4PAJ7_9NOCA</name>
<gene>
    <name evidence="3" type="ORF">ACFSJG_23155</name>
</gene>
<dbReference type="RefSeq" id="WP_378487573.1">
    <property type="nucleotide sequence ID" value="NZ_JBHUFB010000020.1"/>
</dbReference>
<evidence type="ECO:0008006" key="5">
    <source>
        <dbReference type="Google" id="ProtNLM"/>
    </source>
</evidence>
<evidence type="ECO:0000256" key="1">
    <source>
        <dbReference type="SAM" id="MobiDB-lite"/>
    </source>
</evidence>